<organism evidence="1 2">
    <name type="scientific">Entomophthora muscae</name>
    <dbReference type="NCBI Taxonomy" id="34485"/>
    <lineage>
        <taxon>Eukaryota</taxon>
        <taxon>Fungi</taxon>
        <taxon>Fungi incertae sedis</taxon>
        <taxon>Zoopagomycota</taxon>
        <taxon>Entomophthoromycotina</taxon>
        <taxon>Entomophthoromycetes</taxon>
        <taxon>Entomophthorales</taxon>
        <taxon>Entomophthoraceae</taxon>
        <taxon>Entomophthora</taxon>
    </lineage>
</organism>
<sequence>MESNPLNIRGIQYAIKNKVTPEVALEWLRGGLSIYEAVEFHMASVPSKYSEAIKALGLPAEELSESFDSFRIGEIAMEWARCGVTSQTAKLWSNIGFTPQEAKPWIDQESHTKKHGHGATLGSTLH</sequence>
<keyword evidence="2" id="KW-1185">Reference proteome</keyword>
<evidence type="ECO:0000313" key="1">
    <source>
        <dbReference type="EMBL" id="KAJ9074394.1"/>
    </source>
</evidence>
<reference evidence="1" key="1">
    <citation type="submission" date="2022-04" db="EMBL/GenBank/DDBJ databases">
        <title>Genome of the entomopathogenic fungus Entomophthora muscae.</title>
        <authorList>
            <person name="Elya C."/>
            <person name="Lovett B.R."/>
            <person name="Lee E."/>
            <person name="Macias A.M."/>
            <person name="Hajek A.E."/>
            <person name="De Bivort B.L."/>
            <person name="Kasson M.T."/>
            <person name="De Fine Licht H.H."/>
            <person name="Stajich J.E."/>
        </authorList>
    </citation>
    <scope>NUCLEOTIDE SEQUENCE</scope>
    <source>
        <strain evidence="1">Berkeley</strain>
    </source>
</reference>
<name>A0ACC2TI51_9FUNG</name>
<dbReference type="Proteomes" id="UP001165960">
    <property type="component" value="Unassembled WGS sequence"/>
</dbReference>
<evidence type="ECO:0000313" key="2">
    <source>
        <dbReference type="Proteomes" id="UP001165960"/>
    </source>
</evidence>
<proteinExistence type="predicted"/>
<dbReference type="EMBL" id="QTSX02002860">
    <property type="protein sequence ID" value="KAJ9074394.1"/>
    <property type="molecule type" value="Genomic_DNA"/>
</dbReference>
<comment type="caution">
    <text evidence="1">The sequence shown here is derived from an EMBL/GenBank/DDBJ whole genome shotgun (WGS) entry which is preliminary data.</text>
</comment>
<protein>
    <submittedName>
        <fullName evidence="1">Uncharacterized protein</fullName>
    </submittedName>
</protein>
<accession>A0ACC2TI51</accession>
<gene>
    <name evidence="1" type="ORF">DSO57_1006953</name>
</gene>